<sequence length="82" mass="9051">MSRISDLQTNGPSETLEKYQNAARRVVESLAWLRANLNERQNAVLDDLMEAIETCTDMEWNGALVTGFDLGAASSHDGARQP</sequence>
<dbReference type="Proteomes" id="UP000183508">
    <property type="component" value="Unassembled WGS sequence"/>
</dbReference>
<protein>
    <submittedName>
        <fullName evidence="1">Uncharacterized protein</fullName>
    </submittedName>
</protein>
<dbReference type="InterPro" id="IPR049215">
    <property type="entry name" value="DUF6809"/>
</dbReference>
<dbReference type="RefSeq" id="WP_074950991.1">
    <property type="nucleotide sequence ID" value="NZ_FPBV01000006.1"/>
</dbReference>
<dbReference type="Pfam" id="PF20648">
    <property type="entry name" value="DUF6809"/>
    <property type="match status" value="1"/>
</dbReference>
<dbReference type="AlphaFoldDB" id="A0A1I7IAT5"/>
<proteinExistence type="predicted"/>
<organism evidence="1 2">
    <name type="scientific">Alicyclobacillus macrosporangiidus</name>
    <dbReference type="NCBI Taxonomy" id="392015"/>
    <lineage>
        <taxon>Bacteria</taxon>
        <taxon>Bacillati</taxon>
        <taxon>Bacillota</taxon>
        <taxon>Bacilli</taxon>
        <taxon>Bacillales</taxon>
        <taxon>Alicyclobacillaceae</taxon>
        <taxon>Alicyclobacillus</taxon>
    </lineage>
</organism>
<evidence type="ECO:0000313" key="2">
    <source>
        <dbReference type="Proteomes" id="UP000183508"/>
    </source>
</evidence>
<accession>A0A1I7IAT5</accession>
<reference evidence="2" key="1">
    <citation type="submission" date="2016-10" db="EMBL/GenBank/DDBJ databases">
        <authorList>
            <person name="Varghese N."/>
        </authorList>
    </citation>
    <scope>NUCLEOTIDE SEQUENCE [LARGE SCALE GENOMIC DNA]</scope>
    <source>
        <strain evidence="2">DSM 17980</strain>
    </source>
</reference>
<evidence type="ECO:0000313" key="1">
    <source>
        <dbReference type="EMBL" id="SFU70062.1"/>
    </source>
</evidence>
<dbReference type="EMBL" id="FPBV01000006">
    <property type="protein sequence ID" value="SFU70062.1"/>
    <property type="molecule type" value="Genomic_DNA"/>
</dbReference>
<keyword evidence="2" id="KW-1185">Reference proteome</keyword>
<dbReference type="STRING" id="392015.SAMN05421543_106105"/>
<gene>
    <name evidence="1" type="ORF">SAMN05421543_106105</name>
</gene>
<name>A0A1I7IAT5_9BACL</name>